<evidence type="ECO:0000313" key="5">
    <source>
        <dbReference type="EMBL" id="EFY88076.1"/>
    </source>
</evidence>
<dbReference type="GO" id="GO:0070403">
    <property type="term" value="F:NAD+ binding"/>
    <property type="evidence" value="ECO:0007669"/>
    <property type="project" value="InterPro"/>
</dbReference>
<dbReference type="eggNOG" id="KOG2304">
    <property type="taxonomic scope" value="Eukaryota"/>
</dbReference>
<dbReference type="PANTHER" id="PTHR48075:SF3">
    <property type="entry name" value="3-HYDROXYACYL-COA DEHYDROGENASE"/>
    <property type="match status" value="1"/>
</dbReference>
<dbReference type="Pfam" id="PF02737">
    <property type="entry name" value="3HCDH_N"/>
    <property type="match status" value="1"/>
</dbReference>
<reference evidence="5 6" key="1">
    <citation type="journal article" date="2011" name="PLoS Genet.">
        <title>Genome sequencing and comparative transcriptomics of the model entomopathogenic fungi Metarhizium anisopliae and M. acridum.</title>
        <authorList>
            <person name="Gao Q."/>
            <person name="Jin K."/>
            <person name="Ying S.H."/>
            <person name="Zhang Y."/>
            <person name="Xiao G."/>
            <person name="Shang Y."/>
            <person name="Duan Z."/>
            <person name="Hu X."/>
            <person name="Xie X.Q."/>
            <person name="Zhou G."/>
            <person name="Peng G."/>
            <person name="Luo Z."/>
            <person name="Huang W."/>
            <person name="Wang B."/>
            <person name="Fang W."/>
            <person name="Wang S."/>
            <person name="Zhong Y."/>
            <person name="Ma L.J."/>
            <person name="St Leger R.J."/>
            <person name="Zhao G.P."/>
            <person name="Pei Y."/>
            <person name="Feng M.G."/>
            <person name="Xia Y."/>
            <person name="Wang C."/>
        </authorList>
    </citation>
    <scope>NUCLEOTIDE SEQUENCE [LARGE SCALE GENOMIC DNA]</scope>
    <source>
        <strain evidence="5 6">CQMa 102</strain>
    </source>
</reference>
<dbReference type="GO" id="GO:0008270">
    <property type="term" value="F:zinc ion binding"/>
    <property type="evidence" value="ECO:0007669"/>
    <property type="project" value="InterPro"/>
</dbReference>
<dbReference type="InParanoid" id="E9E7G6"/>
<dbReference type="PROSITE" id="PS50048">
    <property type="entry name" value="ZN2_CY6_FUNGAL_2"/>
    <property type="match status" value="1"/>
</dbReference>
<dbReference type="OMA" id="DICIDAE"/>
<evidence type="ECO:0000256" key="1">
    <source>
        <dbReference type="ARBA" id="ARBA00023002"/>
    </source>
</evidence>
<dbReference type="InterPro" id="IPR001138">
    <property type="entry name" value="Zn2Cys6_DnaBD"/>
</dbReference>
<organism evidence="6">
    <name type="scientific">Metarhizium acridum (strain CQMa 102)</name>
    <dbReference type="NCBI Taxonomy" id="655827"/>
    <lineage>
        <taxon>Eukaryota</taxon>
        <taxon>Fungi</taxon>
        <taxon>Dikarya</taxon>
        <taxon>Ascomycota</taxon>
        <taxon>Pezizomycotina</taxon>
        <taxon>Sordariomycetes</taxon>
        <taxon>Hypocreomycetidae</taxon>
        <taxon>Hypocreales</taxon>
        <taxon>Clavicipitaceae</taxon>
        <taxon>Metarhizium</taxon>
    </lineage>
</organism>
<dbReference type="InterPro" id="IPR013328">
    <property type="entry name" value="6PGD_dom2"/>
</dbReference>
<dbReference type="InterPro" id="IPR036291">
    <property type="entry name" value="NAD(P)-bd_dom_sf"/>
</dbReference>
<feature type="compositionally biased region" description="Polar residues" evidence="3">
    <location>
        <begin position="155"/>
        <end position="173"/>
    </location>
</feature>
<dbReference type="KEGG" id="maw:19250125"/>
<dbReference type="EMBL" id="GL698516">
    <property type="protein sequence ID" value="EFY88076.1"/>
    <property type="molecule type" value="Genomic_DNA"/>
</dbReference>
<dbReference type="InterPro" id="IPR006176">
    <property type="entry name" value="3-OHacyl-CoA_DH_NAD-bd"/>
</dbReference>
<dbReference type="OrthoDB" id="5958943at2759"/>
<dbReference type="STRING" id="655827.E9E7G6"/>
<dbReference type="Pfam" id="PF00725">
    <property type="entry name" value="3HCDH"/>
    <property type="match status" value="1"/>
</dbReference>
<feature type="region of interest" description="Disordered" evidence="3">
    <location>
        <begin position="103"/>
        <end position="173"/>
    </location>
</feature>
<dbReference type="HOGENOM" id="CLU_017201_2_0_1"/>
<dbReference type="GO" id="GO:0016616">
    <property type="term" value="F:oxidoreductase activity, acting on the CH-OH group of donors, NAD or NADP as acceptor"/>
    <property type="evidence" value="ECO:0007669"/>
    <property type="project" value="InterPro"/>
</dbReference>
<keyword evidence="1" id="KW-0560">Oxidoreductase</keyword>
<evidence type="ECO:0000313" key="6">
    <source>
        <dbReference type="Proteomes" id="UP000002499"/>
    </source>
</evidence>
<dbReference type="SMART" id="SM00066">
    <property type="entry name" value="GAL4"/>
    <property type="match status" value="1"/>
</dbReference>
<dbReference type="InterPro" id="IPR036864">
    <property type="entry name" value="Zn2-C6_fun-type_DNA-bd_sf"/>
</dbReference>
<evidence type="ECO:0000259" key="4">
    <source>
        <dbReference type="PROSITE" id="PS50048"/>
    </source>
</evidence>
<dbReference type="Gene3D" id="3.40.50.720">
    <property type="entry name" value="NAD(P)-binding Rossmann-like Domain"/>
    <property type="match status" value="1"/>
</dbReference>
<accession>E9E7G6</accession>
<dbReference type="PANTHER" id="PTHR48075">
    <property type="entry name" value="3-HYDROXYACYL-COA DEHYDROGENASE FAMILY PROTEIN"/>
    <property type="match status" value="1"/>
</dbReference>
<dbReference type="InterPro" id="IPR008927">
    <property type="entry name" value="6-PGluconate_DH-like_C_sf"/>
</dbReference>
<dbReference type="SUPFAM" id="SSF48179">
    <property type="entry name" value="6-phosphogluconate dehydrogenase C-terminal domain-like"/>
    <property type="match status" value="1"/>
</dbReference>
<dbReference type="GO" id="GO:0006631">
    <property type="term" value="P:fatty acid metabolic process"/>
    <property type="evidence" value="ECO:0007669"/>
    <property type="project" value="InterPro"/>
</dbReference>
<dbReference type="CDD" id="cd00067">
    <property type="entry name" value="GAL4"/>
    <property type="match status" value="1"/>
</dbReference>
<evidence type="ECO:0000256" key="2">
    <source>
        <dbReference type="ARBA" id="ARBA00023242"/>
    </source>
</evidence>
<dbReference type="SUPFAM" id="SSF51735">
    <property type="entry name" value="NAD(P)-binding Rossmann-fold domains"/>
    <property type="match status" value="1"/>
</dbReference>
<sequence>MELREAGKSPTSPHADSPYSQPNSPPFRICPVLQHPTEAYCALGSAMQTNVVARRTQFSSCDECRRSRVGCDALSRSNETGDSSASCTRCLNRNQQCTFKWMKEKGAEPKRPPLGRRKLRRQSEISSCGGPNVLNDRQDDRMASSPRDPWDPTKPRQTTVSSPAATDSTTGSISDLLSPLENTWLQVLYRDGFDAVFGSWMGRDGCPFLFAEHSLAGKHVNIAEVCGRLDQWIAENSDDERNNPFRAPVREPRIKDRLIDQSMRSTIAAFSARWLYITVKGDGSEQHHQNIVLALWRTARRDMLRVINRPSYRSMLSLFLFALTPIPTGISEEEEIDGISGQACVHAALQQIQTLRARQRNLQFSGSKVSPSTVKSKSAVANPDAIGSSDFIAAESIAYWAALTFDTSASLTLNCRPLLSSGLFGFDAELPWRLIRTSAKMFYEMTKTWRADGVIDMTDERANQIIASGSAWKLLAWKLTSVFKEALRDGHNESEVSRAFGFVTGAVQQFDDVFRRPLEACQRRMHFLGQQTKLRWYSLMLHYHLSILMFIDIIEATERYDLLASVTETNADAENAVMNALVFGLQNSFTMTVASASSQQDADEAFEASFTVPIISIDPYPHHVVAGVQLIRKAIDRDLKQGKITDESHTSLRSTLEAALSHLPQSSKSVQAARNRSSEMGTPDAILSRQDPPKARTQCNTKPCARLARSSVTVLGAGSQGRRLAYMWSSRGNDVNLIDGKPSQLRESIESVNQLRSQLDPNGNFGKVRAHSPDFMRASLVESWLVVECIPERLRLKQEVVTQLDALAPEDTIIASNSSSYTCSEIVSGLSLNNVKRVLSAHTYWPPETTGNWRLFHKYWVQIWAAIKREALLTAAEGAGTPEEIDAIFRDVLKTGKGPFELMDIVGLDVVLDIEHHYAAARRDIPEEPRSYLASYLENGHLGVKSGQGFYRYDSSPSMQLASHQEIASTTAT</sequence>
<evidence type="ECO:0000256" key="3">
    <source>
        <dbReference type="SAM" id="MobiDB-lite"/>
    </source>
</evidence>
<feature type="compositionally biased region" description="Polar residues" evidence="3">
    <location>
        <begin position="9"/>
        <end position="22"/>
    </location>
</feature>
<dbReference type="SUPFAM" id="SSF57701">
    <property type="entry name" value="Zn2/Cys6 DNA-binding domain"/>
    <property type="match status" value="1"/>
</dbReference>
<keyword evidence="6" id="KW-1185">Reference proteome</keyword>
<dbReference type="AlphaFoldDB" id="E9E7G6"/>
<feature type="region of interest" description="Disordered" evidence="3">
    <location>
        <begin position="1"/>
        <end position="27"/>
    </location>
</feature>
<dbReference type="InterPro" id="IPR006108">
    <property type="entry name" value="3HC_DH_C"/>
</dbReference>
<gene>
    <name evidence="5" type="ORF">MAC_05814</name>
</gene>
<feature type="domain" description="Zn(2)-C6 fungal-type" evidence="4">
    <location>
        <begin position="60"/>
        <end position="99"/>
    </location>
</feature>
<dbReference type="GeneID" id="19250125"/>
<dbReference type="Gene3D" id="4.10.240.10">
    <property type="entry name" value="Zn(2)-C6 fungal-type DNA-binding domain"/>
    <property type="match status" value="1"/>
</dbReference>
<feature type="compositionally biased region" description="Polar residues" evidence="3">
    <location>
        <begin position="663"/>
        <end position="680"/>
    </location>
</feature>
<feature type="region of interest" description="Disordered" evidence="3">
    <location>
        <begin position="663"/>
        <end position="699"/>
    </location>
</feature>
<feature type="compositionally biased region" description="Basic and acidic residues" evidence="3">
    <location>
        <begin position="136"/>
        <end position="154"/>
    </location>
</feature>
<proteinExistence type="predicted"/>
<keyword evidence="2" id="KW-0539">Nucleus</keyword>
<dbReference type="Proteomes" id="UP000002499">
    <property type="component" value="Unassembled WGS sequence"/>
</dbReference>
<dbReference type="GO" id="GO:0000981">
    <property type="term" value="F:DNA-binding transcription factor activity, RNA polymerase II-specific"/>
    <property type="evidence" value="ECO:0007669"/>
    <property type="project" value="InterPro"/>
</dbReference>
<name>E9E7G6_METAQ</name>
<protein>
    <submittedName>
        <fullName evidence="5">3-hydroxyacyl-CoA dehydrogenase, putative</fullName>
    </submittedName>
</protein>
<dbReference type="Gene3D" id="1.10.1040.10">
    <property type="entry name" value="N-(1-d-carboxylethyl)-l-norvaline Dehydrogenase, domain 2"/>
    <property type="match status" value="1"/>
</dbReference>